<dbReference type="AlphaFoldDB" id="A0A2M4C991"/>
<evidence type="ECO:0000256" key="1">
    <source>
        <dbReference type="SAM" id="SignalP"/>
    </source>
</evidence>
<proteinExistence type="predicted"/>
<dbReference type="EMBL" id="GGFJ01012739">
    <property type="protein sequence ID" value="MBW61880.1"/>
    <property type="molecule type" value="Transcribed_RNA"/>
</dbReference>
<accession>A0A2M4C991</accession>
<reference evidence="2" key="1">
    <citation type="submission" date="2018-01" db="EMBL/GenBank/DDBJ databases">
        <title>An insight into the sialome of Amazonian anophelines.</title>
        <authorList>
            <person name="Ribeiro J.M."/>
            <person name="Scarpassa V."/>
            <person name="Calvo E."/>
        </authorList>
    </citation>
    <scope>NUCLEOTIDE SEQUENCE</scope>
    <source>
        <tissue evidence="2">Salivary glands</tissue>
    </source>
</reference>
<evidence type="ECO:0000313" key="2">
    <source>
        <dbReference type="EMBL" id="MBW61880.1"/>
    </source>
</evidence>
<feature type="signal peptide" evidence="1">
    <location>
        <begin position="1"/>
        <end position="23"/>
    </location>
</feature>
<organism evidence="2">
    <name type="scientific">Anopheles marajoara</name>
    <dbReference type="NCBI Taxonomy" id="58244"/>
    <lineage>
        <taxon>Eukaryota</taxon>
        <taxon>Metazoa</taxon>
        <taxon>Ecdysozoa</taxon>
        <taxon>Arthropoda</taxon>
        <taxon>Hexapoda</taxon>
        <taxon>Insecta</taxon>
        <taxon>Pterygota</taxon>
        <taxon>Neoptera</taxon>
        <taxon>Endopterygota</taxon>
        <taxon>Diptera</taxon>
        <taxon>Nematocera</taxon>
        <taxon>Culicoidea</taxon>
        <taxon>Culicidae</taxon>
        <taxon>Anophelinae</taxon>
        <taxon>Anopheles</taxon>
    </lineage>
</organism>
<feature type="chain" id="PRO_5014805104" evidence="1">
    <location>
        <begin position="24"/>
        <end position="95"/>
    </location>
</feature>
<name>A0A2M4C991_9DIPT</name>
<sequence>MVVNLKFAVVCLFAHEAPTVADAILAQRLCARRLLRSSDVRRSRVRVSRNLSSRFRVRVRVQIEKPTVREATVAWAEKANANIICLSPRCVWFLA</sequence>
<protein>
    <submittedName>
        <fullName evidence="2">Putative secreted protein</fullName>
    </submittedName>
</protein>
<keyword evidence="1" id="KW-0732">Signal</keyword>